<dbReference type="Pfam" id="PF07762">
    <property type="entry name" value="DUF1618"/>
    <property type="match status" value="1"/>
</dbReference>
<dbReference type="Proteomes" id="UP000636709">
    <property type="component" value="Unassembled WGS sequence"/>
</dbReference>
<evidence type="ECO:0000313" key="5">
    <source>
        <dbReference type="EMBL" id="KAF8721412.1"/>
    </source>
</evidence>
<dbReference type="Gene3D" id="3.30.70.330">
    <property type="match status" value="1"/>
</dbReference>
<protein>
    <recommendedName>
        <fullName evidence="4">RRM domain-containing protein</fullName>
    </recommendedName>
</protein>
<keyword evidence="3" id="KW-1133">Transmembrane helix</keyword>
<dbReference type="EMBL" id="JACEFO010001685">
    <property type="protein sequence ID" value="KAF8721412.1"/>
    <property type="molecule type" value="Genomic_DNA"/>
</dbReference>
<evidence type="ECO:0000256" key="2">
    <source>
        <dbReference type="SAM" id="MobiDB-lite"/>
    </source>
</evidence>
<sequence>MLYQRGTFIAPGSFNPPALLAPDATFSRRRPGSPALVMLDKVAYIGDQKKNGTFAQAITRTSQAVGVSLWLTDPPAVSHLCFHLSGLKVTDLMDEPLVVCLGKNIAIIRVIYNLGVRPIESVDDLSRSDCDYLVYRAHTDPPKLDVLPNPKPHMFHPSELGFFACGDSEDFFMAVLRPRFVHLEYDLHILSSRTNTWTTSLVLLEPPYRGYKDDYLVHENDTVITLERGLLGWVDLWRGILLCNVLDSKPVVRYIQFPMPMFGNMCQYLQNPARAVRDVTFRDGFIKLIEMEDQKRLFATARASSGLWNGAAILDSGLEGEASQSYFPGGWTTLTWSRKLSSDCWRQDCTAYVCTSSILPQLRHNHSESSALTDLEMAGPLWSTHDGDVVYLMAKEKFEDKHAWAIAFNVRKSTLDGVTSFPEERHIFSRLAYQPFAISKYPSMPSCNCRAACSSWIPERENNDPDNTVVLVEGLDASSTVDQLKDVFALFGELCYLKIHEERYAQVKFASRQCAENAISVLNGTEMGRKHRLSPSHECYLLEPEHKMLLPSGGEQDGCHRPQLLLAEVHCKSKLHVSRSYSHPFYSCFLMQLLLCTQLAGVPRSSSFYTQLSFCSRHPFHNAAAAAAAFQKLPPELLLPSSPTRSKHARTSCRATDNDQAAAQETTAPSPASSPAAAPIPNANGSEPPKRTPLTARERLRAARVLGKYAEPSAKKGSPTKSGKPEFGSGVLDALREADAKKAGGGGGGGGRRGSRLPEAPGNLFDDSKRGMPKEGWTFELPFGVDVFLVLVSFTLITTIMFGTAFLVWKLGGIHFNEY</sequence>
<organism evidence="5 6">
    <name type="scientific">Digitaria exilis</name>
    <dbReference type="NCBI Taxonomy" id="1010633"/>
    <lineage>
        <taxon>Eukaryota</taxon>
        <taxon>Viridiplantae</taxon>
        <taxon>Streptophyta</taxon>
        <taxon>Embryophyta</taxon>
        <taxon>Tracheophyta</taxon>
        <taxon>Spermatophyta</taxon>
        <taxon>Magnoliopsida</taxon>
        <taxon>Liliopsida</taxon>
        <taxon>Poales</taxon>
        <taxon>Poaceae</taxon>
        <taxon>PACMAD clade</taxon>
        <taxon>Panicoideae</taxon>
        <taxon>Panicodae</taxon>
        <taxon>Paniceae</taxon>
        <taxon>Anthephorinae</taxon>
        <taxon>Digitaria</taxon>
    </lineage>
</organism>
<feature type="compositionally biased region" description="Gly residues" evidence="2">
    <location>
        <begin position="743"/>
        <end position="752"/>
    </location>
</feature>
<dbReference type="GO" id="GO:0003723">
    <property type="term" value="F:RNA binding"/>
    <property type="evidence" value="ECO:0007669"/>
    <property type="project" value="UniProtKB-UniRule"/>
</dbReference>
<dbReference type="InterPro" id="IPR035979">
    <property type="entry name" value="RBD_domain_sf"/>
</dbReference>
<dbReference type="Pfam" id="PF00076">
    <property type="entry name" value="RRM_1"/>
    <property type="match status" value="1"/>
</dbReference>
<dbReference type="PANTHER" id="PTHR33074:SF102">
    <property type="entry name" value="DUF1618 DOMAIN-CONTAINING PROTEIN"/>
    <property type="match status" value="1"/>
</dbReference>
<comment type="caution">
    <text evidence="5">The sequence shown here is derived from an EMBL/GenBank/DDBJ whole genome shotgun (WGS) entry which is preliminary data.</text>
</comment>
<dbReference type="InterPro" id="IPR000504">
    <property type="entry name" value="RRM_dom"/>
</dbReference>
<evidence type="ECO:0000259" key="4">
    <source>
        <dbReference type="PROSITE" id="PS50102"/>
    </source>
</evidence>
<reference evidence="5" key="1">
    <citation type="submission" date="2020-07" db="EMBL/GenBank/DDBJ databases">
        <title>Genome sequence and genetic diversity analysis of an under-domesticated orphan crop, white fonio (Digitaria exilis).</title>
        <authorList>
            <person name="Bennetzen J.L."/>
            <person name="Chen S."/>
            <person name="Ma X."/>
            <person name="Wang X."/>
            <person name="Yssel A.E.J."/>
            <person name="Chaluvadi S.R."/>
            <person name="Johnson M."/>
            <person name="Gangashetty P."/>
            <person name="Hamidou F."/>
            <person name="Sanogo M.D."/>
            <person name="Zwaenepoel A."/>
            <person name="Wallace J."/>
            <person name="Van De Peer Y."/>
            <person name="Van Deynze A."/>
        </authorList>
    </citation>
    <scope>NUCLEOTIDE SEQUENCE</scope>
    <source>
        <tissue evidence="5">Leaves</tissue>
    </source>
</reference>
<evidence type="ECO:0000256" key="1">
    <source>
        <dbReference type="PROSITE-ProRule" id="PRU00176"/>
    </source>
</evidence>
<keyword evidence="1" id="KW-0694">RNA-binding</keyword>
<accession>A0A835EYE8</accession>
<evidence type="ECO:0000313" key="6">
    <source>
        <dbReference type="Proteomes" id="UP000636709"/>
    </source>
</evidence>
<dbReference type="InterPro" id="IPR012677">
    <property type="entry name" value="Nucleotide-bd_a/b_plait_sf"/>
</dbReference>
<dbReference type="PANTHER" id="PTHR33074">
    <property type="entry name" value="EXPRESSED PROTEIN-RELATED"/>
    <property type="match status" value="1"/>
</dbReference>
<dbReference type="OrthoDB" id="1938146at2759"/>
<feature type="domain" description="RRM" evidence="4">
    <location>
        <begin position="468"/>
        <end position="538"/>
    </location>
</feature>
<keyword evidence="3" id="KW-0472">Membrane</keyword>
<feature type="region of interest" description="Disordered" evidence="2">
    <location>
        <begin position="638"/>
        <end position="769"/>
    </location>
</feature>
<dbReference type="SUPFAM" id="SSF54928">
    <property type="entry name" value="RNA-binding domain, RBD"/>
    <property type="match status" value="1"/>
</dbReference>
<dbReference type="AlphaFoldDB" id="A0A835EYE8"/>
<dbReference type="SMART" id="SM00360">
    <property type="entry name" value="RRM"/>
    <property type="match status" value="1"/>
</dbReference>
<dbReference type="PROSITE" id="PS50102">
    <property type="entry name" value="RRM"/>
    <property type="match status" value="1"/>
</dbReference>
<keyword evidence="6" id="KW-1185">Reference proteome</keyword>
<keyword evidence="3" id="KW-0812">Transmembrane</keyword>
<name>A0A835EYE8_9POAL</name>
<dbReference type="InterPro" id="IPR011676">
    <property type="entry name" value="DUF1618"/>
</dbReference>
<proteinExistence type="predicted"/>
<gene>
    <name evidence="5" type="ORF">HU200_023125</name>
</gene>
<evidence type="ECO:0000256" key="3">
    <source>
        <dbReference type="SAM" id="Phobius"/>
    </source>
</evidence>
<feature type="compositionally biased region" description="Low complexity" evidence="2">
    <location>
        <begin position="660"/>
        <end position="684"/>
    </location>
</feature>
<feature type="transmembrane region" description="Helical" evidence="3">
    <location>
        <begin position="787"/>
        <end position="809"/>
    </location>
</feature>